<protein>
    <submittedName>
        <fullName evidence="2">Membrane dipeptidase</fullName>
        <ecNumber evidence="2">3.4.13.-</ecNumber>
    </submittedName>
</protein>
<dbReference type="EC" id="3.4.13.-" evidence="2"/>
<keyword evidence="2" id="KW-0378">Hydrolase</keyword>
<proteinExistence type="predicted"/>
<dbReference type="Proteomes" id="UP001223144">
    <property type="component" value="Unassembled WGS sequence"/>
</dbReference>
<accession>A0ABT6HPR1</accession>
<sequence>MADLQDDPQVDPAAGDAVGEPPDGAISGAPSAVSTDAAAPAGADERTDPTADPTASSDTSSPPEAAPPPAAASTSDVARILEDPVLARARELLSRHPVADGYSGLARGLNESPWCDLEHGDSLLETDIPRLRHGGVGAQFVSLLVPSDASGDAVLRATLEQIELVRSLVASCPEGLSLAFGADDMADARNRGRVATLLGPAAGAALAGSLSVLRAYRRLGVRSVTLAGADPGAARSALTPFGHEAVLEMNRLGILVDLSGCSPDTMRRTLTIAKAPAVLSHHPGDLSDEVLRQLRANRGVYMVLCTASSIRETADRLDGISDTAGVETVALSGAFDTGSPHAPGLKDVSCFPRLIAELLDRNWPEADIAAITWGNTLRVLRAAEFVARAAA</sequence>
<keyword evidence="2" id="KW-0645">Protease</keyword>
<dbReference type="Gene3D" id="3.20.20.140">
    <property type="entry name" value="Metal-dependent hydrolases"/>
    <property type="match status" value="1"/>
</dbReference>
<dbReference type="SUPFAM" id="SSF51556">
    <property type="entry name" value="Metallo-dependent hydrolases"/>
    <property type="match status" value="1"/>
</dbReference>
<dbReference type="RefSeq" id="WP_279928192.1">
    <property type="nucleotide sequence ID" value="NZ_JARWBG010000013.1"/>
</dbReference>
<evidence type="ECO:0000313" key="2">
    <source>
        <dbReference type="EMBL" id="MDH2389869.1"/>
    </source>
</evidence>
<name>A0ABT6HPR1_9ACTN</name>
<comment type="caution">
    <text evidence="2">The sequence shown here is derived from an EMBL/GenBank/DDBJ whole genome shotgun (WGS) entry which is preliminary data.</text>
</comment>
<dbReference type="Pfam" id="PF01244">
    <property type="entry name" value="Peptidase_M19"/>
    <property type="match status" value="1"/>
</dbReference>
<dbReference type="PANTHER" id="PTHR10443">
    <property type="entry name" value="MICROSOMAL DIPEPTIDASE"/>
    <property type="match status" value="1"/>
</dbReference>
<feature type="region of interest" description="Disordered" evidence="1">
    <location>
        <begin position="1"/>
        <end position="76"/>
    </location>
</feature>
<dbReference type="InterPro" id="IPR008257">
    <property type="entry name" value="Pept_M19"/>
</dbReference>
<evidence type="ECO:0000313" key="3">
    <source>
        <dbReference type="Proteomes" id="UP001223144"/>
    </source>
</evidence>
<dbReference type="InterPro" id="IPR032466">
    <property type="entry name" value="Metal_Hydrolase"/>
</dbReference>
<dbReference type="GO" id="GO:0016805">
    <property type="term" value="F:dipeptidase activity"/>
    <property type="evidence" value="ECO:0007669"/>
    <property type="project" value="UniProtKB-KW"/>
</dbReference>
<evidence type="ECO:0000256" key="1">
    <source>
        <dbReference type="SAM" id="MobiDB-lite"/>
    </source>
</evidence>
<dbReference type="PROSITE" id="PS51365">
    <property type="entry name" value="RENAL_DIPEPTIDASE_2"/>
    <property type="match status" value="1"/>
</dbReference>
<feature type="compositionally biased region" description="Low complexity" evidence="1">
    <location>
        <begin position="50"/>
        <end position="63"/>
    </location>
</feature>
<dbReference type="EMBL" id="JARWBG010000013">
    <property type="protein sequence ID" value="MDH2389869.1"/>
    <property type="molecule type" value="Genomic_DNA"/>
</dbReference>
<keyword evidence="3" id="KW-1185">Reference proteome</keyword>
<dbReference type="PANTHER" id="PTHR10443:SF12">
    <property type="entry name" value="DIPEPTIDASE"/>
    <property type="match status" value="1"/>
</dbReference>
<organism evidence="2 3">
    <name type="scientific">Streptomyces chengmaiensis</name>
    <dbReference type="NCBI Taxonomy" id="3040919"/>
    <lineage>
        <taxon>Bacteria</taxon>
        <taxon>Bacillati</taxon>
        <taxon>Actinomycetota</taxon>
        <taxon>Actinomycetes</taxon>
        <taxon>Kitasatosporales</taxon>
        <taxon>Streptomycetaceae</taxon>
        <taxon>Streptomyces</taxon>
    </lineage>
</organism>
<keyword evidence="2" id="KW-0224">Dipeptidase</keyword>
<gene>
    <name evidence="2" type="ORF">QCN29_13915</name>
</gene>
<reference evidence="2 3" key="1">
    <citation type="submission" date="2023-04" db="EMBL/GenBank/DDBJ databases">
        <title>Streptomyces chengmaiensis sp. nov. isolated from the stem of mangrove plant in Hainan.</title>
        <authorList>
            <person name="Huang X."/>
            <person name="Zhou S."/>
            <person name="Chu X."/>
            <person name="Xie Y."/>
            <person name="Lin Y."/>
        </authorList>
    </citation>
    <scope>NUCLEOTIDE SEQUENCE [LARGE SCALE GENOMIC DNA]</scope>
    <source>
        <strain evidence="2 3">HNM0663</strain>
    </source>
</reference>